<accession>A0A9P7KWH7</accession>
<gene>
    <name evidence="2" type="ORF">KAF25_008742</name>
</gene>
<dbReference type="GO" id="GO:0003824">
    <property type="term" value="F:catalytic activity"/>
    <property type="evidence" value="ECO:0007669"/>
    <property type="project" value="InterPro"/>
</dbReference>
<comment type="caution">
    <text evidence="2">The sequence shown here is derived from an EMBL/GenBank/DDBJ whole genome shotgun (WGS) entry which is preliminary data.</text>
</comment>
<sequence>MQCSYDSIYRTERFSAELCNVISDTQPTAFILPSPSITELIGTSGEEEVLRQLAIMALQKVQVGDPVEFLTKIVPCFVKASTMNDWLSVLERVLEETSGMFLVMDVRVLGAQVEIAKTWPTQFREIMSRLRTNHGICLRILLISTSPLWFDSESQPLLFVGAAPNLDLCGIGGWVESQTRPDLPLSLTARSTTNQRVAQFSQANGMQQAQNDRVQQPIEPHPQAAQSTPQSTTQHQVDIAILCALPLEADAVEALFDGQLTGQYHRAEGDTNSYTLGVIDHHHVVLVHMPGMGTRHAGPVATHCRATFPKICLVLIVGICGGVPFLKNGAEVLLGDVAISEGLVIYDFGRQYPDGFVRKNSTLESARKPPAEILGFLAKLKGRNGQRNLNERAKVHMETLRRELGTLAVYPGASKDILFDSKYRHKHHSSACAECAISETPLGMVCEQSRALSCKDVKCDFAHLITRQRQKDMLRNSQDQQGSFCPVIHIGRFASGDKVMKSGEDRDAIASNEGIIAFEMEGAGVWDNIPCVIIKGVCDYADSHKDKRWQGFAAATAAACMKAFLEGWRR</sequence>
<dbReference type="PANTHER" id="PTHR46082">
    <property type="entry name" value="ATP/GTP-BINDING PROTEIN-RELATED"/>
    <property type="match status" value="1"/>
</dbReference>
<evidence type="ECO:0000259" key="1">
    <source>
        <dbReference type="Pfam" id="PF01048"/>
    </source>
</evidence>
<dbReference type="SUPFAM" id="SSF53167">
    <property type="entry name" value="Purine and uridine phosphorylases"/>
    <property type="match status" value="1"/>
</dbReference>
<dbReference type="InterPro" id="IPR035994">
    <property type="entry name" value="Nucleoside_phosphorylase_sf"/>
</dbReference>
<evidence type="ECO:0000313" key="3">
    <source>
        <dbReference type="Proteomes" id="UP000782241"/>
    </source>
</evidence>
<protein>
    <recommendedName>
        <fullName evidence="1">Nucleoside phosphorylase domain-containing protein</fullName>
    </recommendedName>
</protein>
<dbReference type="Gene3D" id="3.40.50.1580">
    <property type="entry name" value="Nucleoside phosphorylase domain"/>
    <property type="match status" value="1"/>
</dbReference>
<organism evidence="2 3">
    <name type="scientific">Fusarium avenaceum</name>
    <dbReference type="NCBI Taxonomy" id="40199"/>
    <lineage>
        <taxon>Eukaryota</taxon>
        <taxon>Fungi</taxon>
        <taxon>Dikarya</taxon>
        <taxon>Ascomycota</taxon>
        <taxon>Pezizomycotina</taxon>
        <taxon>Sordariomycetes</taxon>
        <taxon>Hypocreomycetidae</taxon>
        <taxon>Hypocreales</taxon>
        <taxon>Nectriaceae</taxon>
        <taxon>Fusarium</taxon>
        <taxon>Fusarium tricinctum species complex</taxon>
    </lineage>
</organism>
<dbReference type="Proteomes" id="UP000782241">
    <property type="component" value="Unassembled WGS sequence"/>
</dbReference>
<evidence type="ECO:0000313" key="2">
    <source>
        <dbReference type="EMBL" id="KAG5665008.1"/>
    </source>
</evidence>
<dbReference type="PANTHER" id="PTHR46082:SF6">
    <property type="entry name" value="AAA+ ATPASE DOMAIN-CONTAINING PROTEIN-RELATED"/>
    <property type="match status" value="1"/>
</dbReference>
<dbReference type="Pfam" id="PF01048">
    <property type="entry name" value="PNP_UDP_1"/>
    <property type="match status" value="1"/>
</dbReference>
<dbReference type="GO" id="GO:0009116">
    <property type="term" value="P:nucleoside metabolic process"/>
    <property type="evidence" value="ECO:0007669"/>
    <property type="project" value="InterPro"/>
</dbReference>
<dbReference type="AlphaFoldDB" id="A0A9P7KWH7"/>
<reference evidence="2" key="1">
    <citation type="submission" date="2021-04" db="EMBL/GenBank/DDBJ databases">
        <title>Draft genome of Fusarium avenaceum strain F156N33, isolated from an atmospheric sample in Virginia.</title>
        <authorList>
            <person name="Yang S."/>
            <person name="Vinatzer B.A."/>
            <person name="Coleman J."/>
        </authorList>
    </citation>
    <scope>NUCLEOTIDE SEQUENCE</scope>
    <source>
        <strain evidence="2">F156N33</strain>
    </source>
</reference>
<dbReference type="InterPro" id="IPR053137">
    <property type="entry name" value="NLR-like"/>
</dbReference>
<keyword evidence="3" id="KW-1185">Reference proteome</keyword>
<feature type="domain" description="Nucleoside phosphorylase" evidence="1">
    <location>
        <begin position="238"/>
        <end position="352"/>
    </location>
</feature>
<name>A0A9P7KWH7_9HYPO</name>
<proteinExistence type="predicted"/>
<dbReference type="InterPro" id="IPR000845">
    <property type="entry name" value="Nucleoside_phosphorylase_d"/>
</dbReference>
<dbReference type="EMBL" id="JAGPUO010000002">
    <property type="protein sequence ID" value="KAG5665008.1"/>
    <property type="molecule type" value="Genomic_DNA"/>
</dbReference>